<feature type="transmembrane region" description="Helical" evidence="6">
    <location>
        <begin position="146"/>
        <end position="168"/>
    </location>
</feature>
<evidence type="ECO:0000256" key="1">
    <source>
        <dbReference type="ARBA" id="ARBA00004141"/>
    </source>
</evidence>
<accession>A0A1R2B0L8</accession>
<dbReference type="PANTHER" id="PTHR48020:SF12">
    <property type="entry name" value="PROTON MYO-INOSITOL COTRANSPORTER"/>
    <property type="match status" value="1"/>
</dbReference>
<dbReference type="AlphaFoldDB" id="A0A1R2B0L8"/>
<dbReference type="PROSITE" id="PS50850">
    <property type="entry name" value="MFS"/>
    <property type="match status" value="1"/>
</dbReference>
<dbReference type="InterPro" id="IPR020846">
    <property type="entry name" value="MFS_dom"/>
</dbReference>
<sequence>MYQIIYFWFFMKYDSPKWYLDNNKLQEAKNALLLIYTEQSLDKGLSRFSQDVEMQAGENIDSKKLLTFKDIFKDRKYRKMLRIGFMLGMLQQLSGICANIFYSTATFKNIGGSTFMARIYTVIMGVVNFIAGIFTIPLLKKFGRKTLMLSGSAFIAIDCFILGIFSGIIDASLIIPLLCIYFFMINFSYSLGATLWTYLAEVCVDKILTVAAASNLFFTCVVTISFPYVASSLGVSFAFFFFSASMALTVGYFYWDLVETKGKTKPEIMNLVLNK</sequence>
<evidence type="ECO:0000313" key="9">
    <source>
        <dbReference type="Proteomes" id="UP000187209"/>
    </source>
</evidence>
<dbReference type="EMBL" id="MPUH01001116">
    <property type="protein sequence ID" value="OMJ70180.1"/>
    <property type="molecule type" value="Genomic_DNA"/>
</dbReference>
<keyword evidence="5 6" id="KW-0472">Membrane</keyword>
<keyword evidence="4 6" id="KW-1133">Transmembrane helix</keyword>
<evidence type="ECO:0000256" key="3">
    <source>
        <dbReference type="ARBA" id="ARBA00022692"/>
    </source>
</evidence>
<reference evidence="8 9" key="1">
    <citation type="submission" date="2016-11" db="EMBL/GenBank/DDBJ databases">
        <title>The macronuclear genome of Stentor coeruleus: a giant cell with tiny introns.</title>
        <authorList>
            <person name="Slabodnick M."/>
            <person name="Ruby J.G."/>
            <person name="Reiff S.B."/>
            <person name="Swart E.C."/>
            <person name="Gosai S."/>
            <person name="Prabakaran S."/>
            <person name="Witkowska E."/>
            <person name="Larue G.E."/>
            <person name="Fisher S."/>
            <person name="Freeman R.M."/>
            <person name="Gunawardena J."/>
            <person name="Chu W."/>
            <person name="Stover N.A."/>
            <person name="Gregory B.D."/>
            <person name="Nowacki M."/>
            <person name="Derisi J."/>
            <person name="Roy S.W."/>
            <person name="Marshall W.F."/>
            <person name="Sood P."/>
        </authorList>
    </citation>
    <scope>NUCLEOTIDE SEQUENCE [LARGE SCALE GENOMIC DNA]</scope>
    <source>
        <strain evidence="8">WM001</strain>
    </source>
</reference>
<dbReference type="PANTHER" id="PTHR48020">
    <property type="entry name" value="PROTON MYO-INOSITOL COTRANSPORTER"/>
    <property type="match status" value="1"/>
</dbReference>
<dbReference type="Proteomes" id="UP000187209">
    <property type="component" value="Unassembled WGS sequence"/>
</dbReference>
<proteinExistence type="predicted"/>
<feature type="transmembrane region" description="Helical" evidence="6">
    <location>
        <begin position="235"/>
        <end position="255"/>
    </location>
</feature>
<dbReference type="OrthoDB" id="293490at2759"/>
<gene>
    <name evidence="8" type="ORF">SteCoe_31917</name>
</gene>
<keyword evidence="9" id="KW-1185">Reference proteome</keyword>
<evidence type="ECO:0000313" key="8">
    <source>
        <dbReference type="EMBL" id="OMJ70180.1"/>
    </source>
</evidence>
<dbReference type="GO" id="GO:0016020">
    <property type="term" value="C:membrane"/>
    <property type="evidence" value="ECO:0007669"/>
    <property type="project" value="UniProtKB-SubCell"/>
</dbReference>
<feature type="domain" description="Major facilitator superfamily (MFS) profile" evidence="7">
    <location>
        <begin position="1"/>
        <end position="261"/>
    </location>
</feature>
<comment type="caution">
    <text evidence="8">The sequence shown here is derived from an EMBL/GenBank/DDBJ whole genome shotgun (WGS) entry which is preliminary data.</text>
</comment>
<evidence type="ECO:0000256" key="4">
    <source>
        <dbReference type="ARBA" id="ARBA00022989"/>
    </source>
</evidence>
<protein>
    <recommendedName>
        <fullName evidence="7">Major facilitator superfamily (MFS) profile domain-containing protein</fullName>
    </recommendedName>
</protein>
<organism evidence="8 9">
    <name type="scientific">Stentor coeruleus</name>
    <dbReference type="NCBI Taxonomy" id="5963"/>
    <lineage>
        <taxon>Eukaryota</taxon>
        <taxon>Sar</taxon>
        <taxon>Alveolata</taxon>
        <taxon>Ciliophora</taxon>
        <taxon>Postciliodesmatophora</taxon>
        <taxon>Heterotrichea</taxon>
        <taxon>Heterotrichida</taxon>
        <taxon>Stentoridae</taxon>
        <taxon>Stentor</taxon>
    </lineage>
</organism>
<evidence type="ECO:0000259" key="7">
    <source>
        <dbReference type="PROSITE" id="PS50850"/>
    </source>
</evidence>
<evidence type="ECO:0000256" key="5">
    <source>
        <dbReference type="ARBA" id="ARBA00023136"/>
    </source>
</evidence>
<dbReference type="InterPro" id="IPR036259">
    <property type="entry name" value="MFS_trans_sf"/>
</dbReference>
<keyword evidence="2" id="KW-0813">Transport</keyword>
<dbReference type="Pfam" id="PF00083">
    <property type="entry name" value="Sugar_tr"/>
    <property type="match status" value="1"/>
</dbReference>
<dbReference type="Gene3D" id="1.20.1250.20">
    <property type="entry name" value="MFS general substrate transporter like domains"/>
    <property type="match status" value="1"/>
</dbReference>
<feature type="transmembrane region" description="Helical" evidence="6">
    <location>
        <begin position="207"/>
        <end position="229"/>
    </location>
</feature>
<feature type="transmembrane region" description="Helical" evidence="6">
    <location>
        <begin position="174"/>
        <end position="200"/>
    </location>
</feature>
<comment type="subcellular location">
    <subcellularLocation>
        <location evidence="1">Membrane</location>
        <topology evidence="1">Multi-pass membrane protein</topology>
    </subcellularLocation>
</comment>
<name>A0A1R2B0L8_9CILI</name>
<dbReference type="GO" id="GO:0022857">
    <property type="term" value="F:transmembrane transporter activity"/>
    <property type="evidence" value="ECO:0007669"/>
    <property type="project" value="InterPro"/>
</dbReference>
<feature type="transmembrane region" description="Helical" evidence="6">
    <location>
        <begin position="83"/>
        <end position="105"/>
    </location>
</feature>
<keyword evidence="3 6" id="KW-0812">Transmembrane</keyword>
<feature type="transmembrane region" description="Helical" evidence="6">
    <location>
        <begin position="117"/>
        <end position="139"/>
    </location>
</feature>
<evidence type="ECO:0000256" key="2">
    <source>
        <dbReference type="ARBA" id="ARBA00022448"/>
    </source>
</evidence>
<evidence type="ECO:0000256" key="6">
    <source>
        <dbReference type="SAM" id="Phobius"/>
    </source>
</evidence>
<dbReference type="InterPro" id="IPR050814">
    <property type="entry name" value="Myo-inositol_Transporter"/>
</dbReference>
<dbReference type="InterPro" id="IPR005828">
    <property type="entry name" value="MFS_sugar_transport-like"/>
</dbReference>
<dbReference type="SUPFAM" id="SSF103473">
    <property type="entry name" value="MFS general substrate transporter"/>
    <property type="match status" value="1"/>
</dbReference>